<keyword evidence="4" id="KW-0521">NADP</keyword>
<evidence type="ECO:0000256" key="2">
    <source>
        <dbReference type="ARBA" id="ARBA00022630"/>
    </source>
</evidence>
<sequence length="458" mass="51025">MTSHAPRGQVGDRVCVIGAGALGLVAIKNLREQGLKVTAFERNEYFGGLWHVSQDPRQVSALVETVMNTSKETTSFTDFPMPDEYPTHPTASQLQSYLEGYVEHFDLLRHIELCTVVSCVRRDDTDNTWLVHLKSTRSGKDDIRQFDRIVVATGMLSSRNQPTVKGIDKFSGEIVHSRELKNPGRFTGNNVLVVGIGSTGADAVCALKRAGVQKLHLSHRSQYCVLPRMFRGRAFDHRLTRRSSTILRSAAALSPRIVSSLMGKIMRLVQNMAFPWLKSHESFLSPRVADGLFHRQPIFSDDLPTCLKGEGVEIFHGIKEVTDARSVTFTDGAEMTNLDAIIFCSGYHYDLSIIQGPGYPADPAYAPDRYERLNSALFYNPQDPFPRLYQGILSERYPESLAVLGHLFAMKPILAFNDLATMALASVWSGNYLLPCAGEMKADIDAHYNFVGLHREGE</sequence>
<keyword evidence="2" id="KW-0285">Flavoprotein</keyword>
<comment type="caution">
    <text evidence="7">The sequence shown here is derived from an EMBL/GenBank/DDBJ whole genome shotgun (WGS) entry which is preliminary data.</text>
</comment>
<comment type="similarity">
    <text evidence="1">Belongs to the FMO family.</text>
</comment>
<dbReference type="EMBL" id="JAIZPD010000009">
    <property type="protein sequence ID" value="KAH0960959.1"/>
    <property type="molecule type" value="Genomic_DNA"/>
</dbReference>
<dbReference type="OrthoDB" id="66881at2759"/>
<keyword evidence="8" id="KW-1185">Reference proteome</keyword>
<dbReference type="Proteomes" id="UP000824596">
    <property type="component" value="Unassembled WGS sequence"/>
</dbReference>
<organism evidence="7 8">
    <name type="scientific">Hirsutella rhossiliensis</name>
    <dbReference type="NCBI Taxonomy" id="111463"/>
    <lineage>
        <taxon>Eukaryota</taxon>
        <taxon>Fungi</taxon>
        <taxon>Dikarya</taxon>
        <taxon>Ascomycota</taxon>
        <taxon>Pezizomycotina</taxon>
        <taxon>Sordariomycetes</taxon>
        <taxon>Hypocreomycetidae</taxon>
        <taxon>Hypocreales</taxon>
        <taxon>Ophiocordycipitaceae</taxon>
        <taxon>Hirsutella</taxon>
    </lineage>
</organism>
<evidence type="ECO:0000259" key="6">
    <source>
        <dbReference type="PROSITE" id="PS50042"/>
    </source>
</evidence>
<accession>A0A9P8MV21</accession>
<dbReference type="GeneID" id="68357241"/>
<dbReference type="PROSITE" id="PS50042">
    <property type="entry name" value="CNMP_BINDING_3"/>
    <property type="match status" value="1"/>
</dbReference>
<feature type="domain" description="Cyclic nucleotide-binding" evidence="6">
    <location>
        <begin position="7"/>
        <end position="65"/>
    </location>
</feature>
<dbReference type="InterPro" id="IPR036188">
    <property type="entry name" value="FAD/NAD-bd_sf"/>
</dbReference>
<dbReference type="RefSeq" id="XP_044718472.1">
    <property type="nucleotide sequence ID" value="XM_044866583.1"/>
</dbReference>
<gene>
    <name evidence="7" type="ORF">HRG_08112</name>
</gene>
<evidence type="ECO:0000313" key="7">
    <source>
        <dbReference type="EMBL" id="KAH0960959.1"/>
    </source>
</evidence>
<evidence type="ECO:0000313" key="8">
    <source>
        <dbReference type="Proteomes" id="UP000824596"/>
    </source>
</evidence>
<dbReference type="SUPFAM" id="SSF51905">
    <property type="entry name" value="FAD/NAD(P)-binding domain"/>
    <property type="match status" value="1"/>
</dbReference>
<dbReference type="Gene3D" id="3.50.50.60">
    <property type="entry name" value="FAD/NAD(P)-binding domain"/>
    <property type="match status" value="1"/>
</dbReference>
<dbReference type="InterPro" id="IPR000960">
    <property type="entry name" value="Flavin_mOase"/>
</dbReference>
<keyword evidence="3" id="KW-0274">FAD</keyword>
<dbReference type="InterPro" id="IPR036291">
    <property type="entry name" value="NAD(P)-bd_dom_sf"/>
</dbReference>
<proteinExistence type="inferred from homology"/>
<dbReference type="InterPro" id="IPR050346">
    <property type="entry name" value="FMO-like"/>
</dbReference>
<protein>
    <submittedName>
        <fullName evidence="7">Flavin-binding monooxygenase-like domain-containing protein</fullName>
    </submittedName>
</protein>
<evidence type="ECO:0000256" key="3">
    <source>
        <dbReference type="ARBA" id="ARBA00022827"/>
    </source>
</evidence>
<dbReference type="Pfam" id="PF00743">
    <property type="entry name" value="FMO-like"/>
    <property type="match status" value="1"/>
</dbReference>
<dbReference type="GO" id="GO:0050661">
    <property type="term" value="F:NADP binding"/>
    <property type="evidence" value="ECO:0007669"/>
    <property type="project" value="InterPro"/>
</dbReference>
<dbReference type="PANTHER" id="PTHR23023">
    <property type="entry name" value="DIMETHYLANILINE MONOOXYGENASE"/>
    <property type="match status" value="1"/>
</dbReference>
<dbReference type="PRINTS" id="PR00370">
    <property type="entry name" value="FMOXYGENASE"/>
</dbReference>
<evidence type="ECO:0000256" key="1">
    <source>
        <dbReference type="ARBA" id="ARBA00009183"/>
    </source>
</evidence>
<keyword evidence="5" id="KW-0560">Oxidoreductase</keyword>
<dbReference type="InterPro" id="IPR020946">
    <property type="entry name" value="Flavin_mOase-like"/>
</dbReference>
<keyword evidence="7" id="KW-0503">Monooxygenase</keyword>
<dbReference type="AlphaFoldDB" id="A0A9P8MV21"/>
<dbReference type="PIRSF" id="PIRSF000332">
    <property type="entry name" value="FMO"/>
    <property type="match status" value="1"/>
</dbReference>
<evidence type="ECO:0000256" key="4">
    <source>
        <dbReference type="ARBA" id="ARBA00022857"/>
    </source>
</evidence>
<name>A0A9P8MV21_9HYPO</name>
<dbReference type="GO" id="GO:0004499">
    <property type="term" value="F:N,N-dimethylaniline monooxygenase activity"/>
    <property type="evidence" value="ECO:0007669"/>
    <property type="project" value="InterPro"/>
</dbReference>
<dbReference type="GO" id="GO:0050660">
    <property type="term" value="F:flavin adenine dinucleotide binding"/>
    <property type="evidence" value="ECO:0007669"/>
    <property type="project" value="InterPro"/>
</dbReference>
<dbReference type="InterPro" id="IPR000595">
    <property type="entry name" value="cNMP-bd_dom"/>
</dbReference>
<dbReference type="SUPFAM" id="SSF51735">
    <property type="entry name" value="NAD(P)-binding Rossmann-fold domains"/>
    <property type="match status" value="1"/>
</dbReference>
<reference evidence="7" key="1">
    <citation type="submission" date="2021-09" db="EMBL/GenBank/DDBJ databases">
        <title>A high-quality genome of the endoparasitic fungus Hirsutella rhossiliensis with a comparison of Hirsutella genomes reveals transposable elements contributing to genome size variation.</title>
        <authorList>
            <person name="Lin R."/>
            <person name="Jiao Y."/>
            <person name="Sun X."/>
            <person name="Ling J."/>
            <person name="Xie B."/>
            <person name="Cheng X."/>
        </authorList>
    </citation>
    <scope>NUCLEOTIDE SEQUENCE</scope>
    <source>
        <strain evidence="7">HR02</strain>
    </source>
</reference>
<evidence type="ECO:0000256" key="5">
    <source>
        <dbReference type="ARBA" id="ARBA00023002"/>
    </source>
</evidence>